<keyword evidence="2" id="KW-0472">Membrane</keyword>
<feature type="transmembrane region" description="Helical" evidence="2">
    <location>
        <begin position="66"/>
        <end position="89"/>
    </location>
</feature>
<feature type="compositionally biased region" description="Polar residues" evidence="1">
    <location>
        <begin position="316"/>
        <end position="329"/>
    </location>
</feature>
<feature type="transmembrane region" description="Helical" evidence="2">
    <location>
        <begin position="16"/>
        <end position="37"/>
    </location>
</feature>
<dbReference type="InterPro" id="IPR004345">
    <property type="entry name" value="TB2_DP1_HVA22"/>
</dbReference>
<dbReference type="Pfam" id="PF03134">
    <property type="entry name" value="TB2_DP1_HVA22"/>
    <property type="match status" value="1"/>
</dbReference>
<feature type="compositionally biased region" description="Polar residues" evidence="1">
    <location>
        <begin position="394"/>
        <end position="408"/>
    </location>
</feature>
<keyword evidence="4" id="KW-1185">Reference proteome</keyword>
<evidence type="ECO:0000256" key="1">
    <source>
        <dbReference type="SAM" id="MobiDB-lite"/>
    </source>
</evidence>
<protein>
    <recommendedName>
        <fullName evidence="5">Endoplasmic reticulum protein</fullName>
    </recommendedName>
</protein>
<dbReference type="Proteomes" id="UP001329825">
    <property type="component" value="Chromosome 1"/>
</dbReference>
<evidence type="ECO:0000256" key="2">
    <source>
        <dbReference type="SAM" id="Phobius"/>
    </source>
</evidence>
<accession>A0ABZ1CQA7</accession>
<reference evidence="3 4" key="1">
    <citation type="submission" date="2024-01" db="EMBL/GenBank/DDBJ databases">
        <title>Comparative genomics of Cryptococcus and Kwoniella reveals pathogenesis evolution and contrasting modes of karyotype evolution via chromosome fusion or intercentromeric recombination.</title>
        <authorList>
            <person name="Coelho M.A."/>
            <person name="David-Palma M."/>
            <person name="Shea T."/>
            <person name="Bowers K."/>
            <person name="McGinley-Smith S."/>
            <person name="Mohammad A.W."/>
            <person name="Gnirke A."/>
            <person name="Yurkov A.M."/>
            <person name="Nowrousian M."/>
            <person name="Sun S."/>
            <person name="Cuomo C.A."/>
            <person name="Heitman J."/>
        </authorList>
    </citation>
    <scope>NUCLEOTIDE SEQUENCE [LARGE SCALE GENOMIC DNA]</scope>
    <source>
        <strain evidence="3">CBS 11374</strain>
    </source>
</reference>
<feature type="region of interest" description="Disordered" evidence="1">
    <location>
        <begin position="265"/>
        <end position="284"/>
    </location>
</feature>
<gene>
    <name evidence="3" type="ORF">IL334_000300</name>
</gene>
<feature type="compositionally biased region" description="Low complexity" evidence="1">
    <location>
        <begin position="420"/>
        <end position="439"/>
    </location>
</feature>
<feature type="compositionally biased region" description="Low complexity" evidence="1">
    <location>
        <begin position="467"/>
        <end position="479"/>
    </location>
</feature>
<feature type="region of interest" description="Disordered" evidence="1">
    <location>
        <begin position="289"/>
        <end position="329"/>
    </location>
</feature>
<evidence type="ECO:0000313" key="3">
    <source>
        <dbReference type="EMBL" id="WRT63395.1"/>
    </source>
</evidence>
<evidence type="ECO:0000313" key="4">
    <source>
        <dbReference type="Proteomes" id="UP001329825"/>
    </source>
</evidence>
<feature type="compositionally biased region" description="Basic and acidic residues" evidence="1">
    <location>
        <begin position="492"/>
        <end position="503"/>
    </location>
</feature>
<keyword evidence="2" id="KW-1133">Transmembrane helix</keyword>
<feature type="region of interest" description="Disordered" evidence="1">
    <location>
        <begin position="383"/>
        <end position="552"/>
    </location>
</feature>
<name>A0ABZ1CQA7_9TREE</name>
<keyword evidence="2" id="KW-0812">Transmembrane</keyword>
<feature type="compositionally biased region" description="Polar residues" evidence="1">
    <location>
        <begin position="446"/>
        <end position="466"/>
    </location>
</feature>
<dbReference type="RefSeq" id="XP_062788135.1">
    <property type="nucleotide sequence ID" value="XM_062932084.1"/>
</dbReference>
<organism evidence="3 4">
    <name type="scientific">Kwoniella shivajii</name>
    <dbReference type="NCBI Taxonomy" id="564305"/>
    <lineage>
        <taxon>Eukaryota</taxon>
        <taxon>Fungi</taxon>
        <taxon>Dikarya</taxon>
        <taxon>Basidiomycota</taxon>
        <taxon>Agaricomycotina</taxon>
        <taxon>Tremellomycetes</taxon>
        <taxon>Tremellales</taxon>
        <taxon>Cryptococcaceae</taxon>
        <taxon>Kwoniella</taxon>
    </lineage>
</organism>
<dbReference type="EMBL" id="CP141881">
    <property type="protein sequence ID" value="WRT63395.1"/>
    <property type="molecule type" value="Genomic_DNA"/>
</dbReference>
<dbReference type="GeneID" id="87952431"/>
<sequence>MSTSTSILPLIAAGGIWYYLSSRGSTIQSIWLLLNVLDTFRALRGIRPNGRRIGINTRKRAMREGLICWVIYVLAQTIGPIVSTLFGWIPFYSPVKTILCAVFLCMRMAASSHLYHQLLVPLIKPYETPIDLTVLFIQSISYLIFHYLLHTPLSIVIASANASRHTLNTSFVNLAQLFKSYFANSIVEPKIHIHTPPPESDSSRLHQATSFFSPAPNIPGSILIHHPSPKPSTPRKSISFLSPPNTPKISPPSSPDIIEYLDIPRAGPSTPRRASHTKEQHSLLQVEEVREVRRSPRRQRPSTDEQYLGDLDLMKKQTNSRSETTSTDRQVNTTMDLDMAHVKMNKNRIFTSEKKGKGRLIPTLIIPDDGDDADSLNILAKGSKKANSVAAGVTRQTSKNTVDLSQKFTKPRQSNKARSDAISRSASINLPSSSASTSLGRKIPRSVNTTSSSPAESLTVPQTKPPTSTASTRSVSTRTAKAKAGTQAKVLKASEDGVSHDKPLSTAASRARTRAKVKSAEEKEAEDQSKVGQKRKGIKPDDAIVKKRIRKA</sequence>
<evidence type="ECO:0008006" key="5">
    <source>
        <dbReference type="Google" id="ProtNLM"/>
    </source>
</evidence>
<proteinExistence type="predicted"/>
<feature type="compositionally biased region" description="Basic and acidic residues" evidence="1">
    <location>
        <begin position="518"/>
        <end position="529"/>
    </location>
</feature>